<dbReference type="PANTHER" id="PTHR22946:SF9">
    <property type="entry name" value="POLYKETIDE TRANSFERASE AF380"/>
    <property type="match status" value="1"/>
</dbReference>
<evidence type="ECO:0000313" key="6">
    <source>
        <dbReference type="EMBL" id="MFN2974363.1"/>
    </source>
</evidence>
<evidence type="ECO:0000313" key="7">
    <source>
        <dbReference type="Proteomes" id="UP001634747"/>
    </source>
</evidence>
<evidence type="ECO:0000256" key="1">
    <source>
        <dbReference type="ARBA" id="ARBA00022801"/>
    </source>
</evidence>
<keyword evidence="7" id="KW-1185">Reference proteome</keyword>
<reference evidence="6 7" key="1">
    <citation type="submission" date="2024-12" db="EMBL/GenBank/DDBJ databases">
        <authorList>
            <person name="Lee Y."/>
        </authorList>
    </citation>
    <scope>NUCLEOTIDE SEQUENCE [LARGE SCALE GENOMIC DNA]</scope>
    <source>
        <strain evidence="6 7">03SUJ4</strain>
    </source>
</reference>
<sequence length="411" mass="42706">MIGRLHGWKHVVRGCLAMCLAVSASTLRAAAPSSEQGRPGSFHAGVQALDIHPGGARNWRGATAGVLHCMVWYPADATATENPQEFAPAGLPPLFHAGIAAQNASVARSVEKLPLVVLSHGLGGSADQFGWLAPALARRGYLVLGVNHPGNNTLEPYTAEGALLWGERAQDVSDAIDGLLANATFGAHVDTARIGAVGYSLGSETVLALAGARVNQQRFFDYCLQHREAATCGIPSVSNATSPAELLAAVRASSAEALAHESDSHRDARIRAVFAMAPPLGEAFSADSFDYVNVPVTLVAGAADTLAPPASNAERFANWLPGAKIAVLQGAGHYTFLDTCTPEGVSVAPQFCQDPPSVNRDAVHTKTAGMVLAFFDRTLQSPAGSPASPGSKPVPSAMLPMSESAARKSLR</sequence>
<dbReference type="Proteomes" id="UP001634747">
    <property type="component" value="Unassembled WGS sequence"/>
</dbReference>
<evidence type="ECO:0000256" key="2">
    <source>
        <dbReference type="ARBA" id="ARBA00038115"/>
    </source>
</evidence>
<dbReference type="SUPFAM" id="SSF53474">
    <property type="entry name" value="alpha/beta-Hydrolases"/>
    <property type="match status" value="1"/>
</dbReference>
<proteinExistence type="inferred from homology"/>
<feature type="region of interest" description="Disordered" evidence="3">
    <location>
        <begin position="382"/>
        <end position="411"/>
    </location>
</feature>
<feature type="compositionally biased region" description="Low complexity" evidence="3">
    <location>
        <begin position="382"/>
        <end position="397"/>
    </location>
</feature>
<evidence type="ECO:0000256" key="4">
    <source>
        <dbReference type="SAM" id="SignalP"/>
    </source>
</evidence>
<dbReference type="InterPro" id="IPR000073">
    <property type="entry name" value="AB_hydrolase_1"/>
</dbReference>
<feature type="signal peptide" evidence="4">
    <location>
        <begin position="1"/>
        <end position="29"/>
    </location>
</feature>
<dbReference type="Gene3D" id="3.40.50.1820">
    <property type="entry name" value="alpha/beta hydrolase"/>
    <property type="match status" value="1"/>
</dbReference>
<dbReference type="EMBL" id="JBJYXY010000001">
    <property type="protein sequence ID" value="MFN2974363.1"/>
    <property type="molecule type" value="Genomic_DNA"/>
</dbReference>
<comment type="similarity">
    <text evidence="2">Belongs to the AB hydrolase superfamily. FUS2 hydrolase family.</text>
</comment>
<dbReference type="PANTHER" id="PTHR22946">
    <property type="entry name" value="DIENELACTONE HYDROLASE DOMAIN-CONTAINING PROTEIN-RELATED"/>
    <property type="match status" value="1"/>
</dbReference>
<organism evidence="6 7">
    <name type="scientific">Terriglobus aquaticus</name>
    <dbReference type="NCBI Taxonomy" id="940139"/>
    <lineage>
        <taxon>Bacteria</taxon>
        <taxon>Pseudomonadati</taxon>
        <taxon>Acidobacteriota</taxon>
        <taxon>Terriglobia</taxon>
        <taxon>Terriglobales</taxon>
        <taxon>Acidobacteriaceae</taxon>
        <taxon>Terriglobus</taxon>
    </lineage>
</organism>
<dbReference type="InterPro" id="IPR029058">
    <property type="entry name" value="AB_hydrolase_fold"/>
</dbReference>
<dbReference type="InterPro" id="IPR016986">
    <property type="entry name" value="UCP031982_abhydr"/>
</dbReference>
<keyword evidence="4" id="KW-0732">Signal</keyword>
<dbReference type="Pfam" id="PF00561">
    <property type="entry name" value="Abhydrolase_1"/>
    <property type="match status" value="1"/>
</dbReference>
<feature type="domain" description="AB hydrolase-1" evidence="5">
    <location>
        <begin position="114"/>
        <end position="212"/>
    </location>
</feature>
<evidence type="ECO:0000259" key="5">
    <source>
        <dbReference type="Pfam" id="PF00561"/>
    </source>
</evidence>
<protein>
    <submittedName>
        <fullName evidence="6">Alpha/beta hydrolase family protein</fullName>
    </submittedName>
</protein>
<dbReference type="PIRSF" id="PIRSF031982">
    <property type="entry name" value="UCP031982_abhydr"/>
    <property type="match status" value="1"/>
</dbReference>
<comment type="caution">
    <text evidence="6">The sequence shown here is derived from an EMBL/GenBank/DDBJ whole genome shotgun (WGS) entry which is preliminary data.</text>
</comment>
<feature type="chain" id="PRO_5046914449" evidence="4">
    <location>
        <begin position="30"/>
        <end position="411"/>
    </location>
</feature>
<accession>A0ABW9KGR8</accession>
<dbReference type="InterPro" id="IPR050261">
    <property type="entry name" value="FrsA_esterase"/>
</dbReference>
<dbReference type="GO" id="GO:0016787">
    <property type="term" value="F:hydrolase activity"/>
    <property type="evidence" value="ECO:0007669"/>
    <property type="project" value="UniProtKB-KW"/>
</dbReference>
<dbReference type="RefSeq" id="WP_263414071.1">
    <property type="nucleotide sequence ID" value="NZ_BAABBH010000001.1"/>
</dbReference>
<evidence type="ECO:0000256" key="3">
    <source>
        <dbReference type="SAM" id="MobiDB-lite"/>
    </source>
</evidence>
<keyword evidence="1 6" id="KW-0378">Hydrolase</keyword>
<gene>
    <name evidence="6" type="ORF">ACK2TP_01175</name>
</gene>
<name>A0ABW9KGR8_9BACT</name>